<dbReference type="Gene3D" id="3.30.530.20">
    <property type="match status" value="1"/>
</dbReference>
<evidence type="ECO:0000313" key="3">
    <source>
        <dbReference type="EMBL" id="GAA5016857.1"/>
    </source>
</evidence>
<evidence type="ECO:0000313" key="4">
    <source>
        <dbReference type="Proteomes" id="UP001501759"/>
    </source>
</evidence>
<name>A0ABP9J2I3_9ACTN</name>
<dbReference type="SUPFAM" id="SSF55961">
    <property type="entry name" value="Bet v1-like"/>
    <property type="match status" value="1"/>
</dbReference>
<accession>A0ABP9J2I3</accession>
<protein>
    <submittedName>
        <fullName evidence="3">SRPBCC family protein</fullName>
    </submittedName>
</protein>
<dbReference type="Proteomes" id="UP001501759">
    <property type="component" value="Unassembled WGS sequence"/>
</dbReference>
<dbReference type="EMBL" id="BAABKB010000016">
    <property type="protein sequence ID" value="GAA5016857.1"/>
    <property type="molecule type" value="Genomic_DNA"/>
</dbReference>
<reference evidence="4" key="1">
    <citation type="journal article" date="2019" name="Int. J. Syst. Evol. Microbiol.">
        <title>The Global Catalogue of Microorganisms (GCM) 10K type strain sequencing project: providing services to taxonomists for standard genome sequencing and annotation.</title>
        <authorList>
            <consortium name="The Broad Institute Genomics Platform"/>
            <consortium name="The Broad Institute Genome Sequencing Center for Infectious Disease"/>
            <person name="Wu L."/>
            <person name="Ma J."/>
        </authorList>
    </citation>
    <scope>NUCLEOTIDE SEQUENCE [LARGE SCALE GENOMIC DNA]</scope>
    <source>
        <strain evidence="4">JCM 18409</strain>
    </source>
</reference>
<organism evidence="3 4">
    <name type="scientific">Streptomyces siamensis</name>
    <dbReference type="NCBI Taxonomy" id="1274986"/>
    <lineage>
        <taxon>Bacteria</taxon>
        <taxon>Bacillati</taxon>
        <taxon>Actinomycetota</taxon>
        <taxon>Actinomycetes</taxon>
        <taxon>Kitasatosporales</taxon>
        <taxon>Streptomycetaceae</taxon>
        <taxon>Streptomyces</taxon>
    </lineage>
</organism>
<sequence length="180" mass="19577">MSVLCSLDRVYTTRVSRRVNASRAAVYRALLDAEAVARWRVPTGMRSEVHTFDAREGGLFRVSLTYDLPSAAGKSEAHTDTYHGHFAELVPGERVVEALEFETADPALRGEMVMTTELTEVDGGTEVVIMHEGVPDAVPVADNETGTRMALENLALLVESACPQACRLGIYGTPPGESRR</sequence>
<dbReference type="CDD" id="cd08895">
    <property type="entry name" value="SRPBCC_CalC_Aha1-like_2"/>
    <property type="match status" value="1"/>
</dbReference>
<keyword evidence="4" id="KW-1185">Reference proteome</keyword>
<gene>
    <name evidence="3" type="ORF">GCM10023335_42980</name>
</gene>
<evidence type="ECO:0000256" key="1">
    <source>
        <dbReference type="ARBA" id="ARBA00006817"/>
    </source>
</evidence>
<comment type="caution">
    <text evidence="3">The sequence shown here is derived from an EMBL/GenBank/DDBJ whole genome shotgun (WGS) entry which is preliminary data.</text>
</comment>
<dbReference type="InterPro" id="IPR013538">
    <property type="entry name" value="ASHA1/2-like_C"/>
</dbReference>
<feature type="domain" description="Activator of Hsp90 ATPase homologue 1/2-like C-terminal" evidence="2">
    <location>
        <begin position="20"/>
        <end position="158"/>
    </location>
</feature>
<dbReference type="InterPro" id="IPR023393">
    <property type="entry name" value="START-like_dom_sf"/>
</dbReference>
<comment type="similarity">
    <text evidence="1">Belongs to the AHA1 family.</text>
</comment>
<dbReference type="Pfam" id="PF08327">
    <property type="entry name" value="AHSA1"/>
    <property type="match status" value="1"/>
</dbReference>
<evidence type="ECO:0000259" key="2">
    <source>
        <dbReference type="Pfam" id="PF08327"/>
    </source>
</evidence>
<proteinExistence type="inferred from homology"/>